<dbReference type="AlphaFoldDB" id="A0A173U2U3"/>
<name>A0A173U2U3_9FIRM</name>
<reference evidence="1 2" key="1">
    <citation type="submission" date="2015-09" db="EMBL/GenBank/DDBJ databases">
        <authorList>
            <consortium name="Pathogen Informatics"/>
        </authorList>
    </citation>
    <scope>NUCLEOTIDE SEQUENCE [LARGE SCALE GENOMIC DNA]</scope>
    <source>
        <strain evidence="1 2">2789STDY5834966</strain>
    </source>
</reference>
<evidence type="ECO:0008006" key="3">
    <source>
        <dbReference type="Google" id="ProtNLM"/>
    </source>
</evidence>
<sequence>MEYPKIYLALDNCFALKRWVEPETWLPLIKDLGYTSIQASYDNEFDMLYNTKEYIDSWLERLTVAEKQYGAKVQSFYSGYQTYRTSGLAHPDRRVVNSIVEGWIKPAVKIAGERNVDMGFALHGIPENIMQDPEKYRECHEKLYRIYSDIGEYARKNGQVHVCVEAMYSPHHTPWTIEGTKEFLKNIYSLDGNAIYTTVDIGHMTGQRKFRKPEKEAIEKSLFDHPIKGYCSLWLGSNSAYAIWDDAAAGKLDKKQAVINILEEMKKYSYQFSIDERDSDLYAWVEELACYSPIMHIQQTDGITSPHSPFTKKNNEKGIVEGKKLLEAIAASYEKEEKGMPPKTDKIVMALELFASNTEHPHEIKNNMRETREYWKQYIPEDGIRLNQLLERL</sequence>
<dbReference type="OrthoDB" id="9807003at2"/>
<dbReference type="Proteomes" id="UP000095390">
    <property type="component" value="Unassembled WGS sequence"/>
</dbReference>
<accession>A0A173U2U3</accession>
<organism evidence="1 2">
    <name type="scientific">Anaerobutyricum hallii</name>
    <dbReference type="NCBI Taxonomy" id="39488"/>
    <lineage>
        <taxon>Bacteria</taxon>
        <taxon>Bacillati</taxon>
        <taxon>Bacillota</taxon>
        <taxon>Clostridia</taxon>
        <taxon>Lachnospirales</taxon>
        <taxon>Lachnospiraceae</taxon>
        <taxon>Anaerobutyricum</taxon>
    </lineage>
</organism>
<dbReference type="SUPFAM" id="SSF51658">
    <property type="entry name" value="Xylose isomerase-like"/>
    <property type="match status" value="1"/>
</dbReference>
<dbReference type="EMBL" id="CYYC01000026">
    <property type="protein sequence ID" value="CUN08666.1"/>
    <property type="molecule type" value="Genomic_DNA"/>
</dbReference>
<gene>
    <name evidence="1" type="ORF">ERS852578_02098</name>
</gene>
<proteinExistence type="predicted"/>
<dbReference type="InterPro" id="IPR036237">
    <property type="entry name" value="Xyl_isomerase-like_sf"/>
</dbReference>
<protein>
    <recommendedName>
        <fullName evidence="3">Xylose isomerase-like TIM barrel domain-containing protein</fullName>
    </recommendedName>
</protein>
<dbReference type="RefSeq" id="WP_055183051.1">
    <property type="nucleotide sequence ID" value="NZ_CYYC01000026.1"/>
</dbReference>
<dbReference type="Gene3D" id="3.20.20.150">
    <property type="entry name" value="Divalent-metal-dependent TIM barrel enzymes"/>
    <property type="match status" value="2"/>
</dbReference>
<evidence type="ECO:0000313" key="2">
    <source>
        <dbReference type="Proteomes" id="UP000095390"/>
    </source>
</evidence>
<evidence type="ECO:0000313" key="1">
    <source>
        <dbReference type="EMBL" id="CUN08666.1"/>
    </source>
</evidence>